<keyword evidence="7 10" id="KW-0505">Motor protein</keyword>
<organism evidence="16 17">
    <name type="scientific">Acrobeloides nanus</name>
    <dbReference type="NCBI Taxonomy" id="290746"/>
    <lineage>
        <taxon>Eukaryota</taxon>
        <taxon>Metazoa</taxon>
        <taxon>Ecdysozoa</taxon>
        <taxon>Nematoda</taxon>
        <taxon>Chromadorea</taxon>
        <taxon>Rhabditida</taxon>
        <taxon>Tylenchina</taxon>
        <taxon>Cephalobomorpha</taxon>
        <taxon>Cephaloboidea</taxon>
        <taxon>Cephalobidae</taxon>
        <taxon>Acrobeloides</taxon>
    </lineage>
</organism>
<dbReference type="PROSITE" id="PS50067">
    <property type="entry name" value="KINESIN_MOTOR_2"/>
    <property type="match status" value="1"/>
</dbReference>
<dbReference type="InterPro" id="IPR019821">
    <property type="entry name" value="Kinesin_motor_CS"/>
</dbReference>
<sequence length="1407" mass="160899">MAHDIPVKVFIRVRPLSNKEKDHGCAECVQCLEETSQLIIAEKMFKFDGVFAPNTAQSAVHEVTTGSLVEHLFKGFNCTILAYGQTGSGKTYTMGTEDVTTLEDDDNRGITPRIILDIFENIATSNSDVTVSVSMLEIYNENVWDLLAKGERNDPLQIRENPRGGVIVPNLTKFPAKDFHETMDFLVLGCRQRSKGGTAMNLQSSRSHAVFTITLNKSAVDDESDAFESKLHLVDLAGSERLKKTLAEGDRKKEGIQINQGLLALGNVISALTEPGQVKHVPYRDSKITRLLQDGLGGNSYTVFIACVSPADTNAEESLSTLRYAERARSIKNKPVLNVDPAAATIQKLKATIADLRIRLAESNPSSEAPMLNTINMKEHERLQAKCDVYENKLGELLSTKSMMHSKLVKMEEERDYYRGFYEDIKNITIDKADKTIHPIIEDLLRILENFSNEQTHDEEVENDKDEMETIPDKSINDSMENHIDIQANLQEEFENLSKQIQERERLISKNLENELEIDDAIRKNQEYVESLQSQISKIKAEKDELASSLKKITISNKLSEERRKRLQELEKQLAKYERSQSDLNKMKKLKAETDKEKKRLQEQIHELKVTRVKMAKQLKEESLKYRQFIQKHNMEINKLKQTERKREFQLTKEKADMARQLEFYRRRYEEATKSRKRLDKKVEDQKVGTTLRSDSTNDFKNFLDHELDIISSRQDATLSRISLIEQRKEMSGKVATLKRKLKALDKPRSSKNKKENEKDKETLDELNKEMQNLENEIELLTVEINEIQAKCEAVDENSGIDKQINAMKTLQQAHSAIRLLFEKLVEKNKLQLEAEKALNELKQLYADCIEEVKEEKDELNRVAKERQTKLLKLQKKHQEFVDIICHLRADLRSIETKLSNTELDSVGDMGIILSKISLIRQQLENADDEDFIHKLTNETKRRTTQSKTLRKLTSKLALKHGSDEEEPEFVVPAKRSRKTVQLAGFKNTFASIKTEEEPENDEDYKSPARNRPWEKETKSKAKKTNNQISFDEMEEDNENEPLSFTQNSVTGSTDMNRTYTVVQDDDKNDVIAKKSDDALSRSGLVLLRSIGLVVKGYMGNVSSSLHGWSVAVCTIEKANSLINSFIDSQRLDEIGMVVVDEIHMLLDSERGLNLENFLVKLRYFALHTSHSIQIIGMSATLTQAELLSNWIDSKVYSTDFRPIKLYEYLLHDTTVFDLKSLRKNRELPNEFVMKSDTNRVIGLTIEALLENKAVLIFCPTKSEVENTAESIAKYIKYCFDKGPTNRFFSICSQMYRTAPEERLDEVVREKIKCTDKLLLKTLRYGIAFHHAGLTIEEREEIEKLFRDGKLKVLVSTSTLSSGVNLPANRVIIKAHASAPIKISSVTYCQMVGRAGRQGQQTSYGRF</sequence>
<dbReference type="PANTHER" id="PTHR47969">
    <property type="entry name" value="CHROMOSOME-ASSOCIATED KINESIN KIF4A-RELATED"/>
    <property type="match status" value="1"/>
</dbReference>
<dbReference type="WBParaSite" id="ACRNAN_Path_596.g2226.t1">
    <property type="protein sequence ID" value="ACRNAN_Path_596.g2226.t1"/>
    <property type="gene ID" value="ACRNAN_Path_596.g2226"/>
</dbReference>
<dbReference type="Pfam" id="PF00271">
    <property type="entry name" value="Helicase_C"/>
    <property type="match status" value="1"/>
</dbReference>
<feature type="coiled-coil region" evidence="11">
    <location>
        <begin position="655"/>
        <end position="682"/>
    </location>
</feature>
<feature type="coiled-coil region" evidence="11">
    <location>
        <begin position="480"/>
        <end position="618"/>
    </location>
</feature>
<keyword evidence="8" id="KW-0206">Cytoskeleton</keyword>
<reference evidence="17" key="1">
    <citation type="submission" date="2022-11" db="UniProtKB">
        <authorList>
            <consortium name="WormBaseParasite"/>
        </authorList>
    </citation>
    <scope>IDENTIFICATION</scope>
</reference>
<feature type="domain" description="Helicase ATP-binding" evidence="14">
    <location>
        <begin position="1111"/>
        <end position="1200"/>
    </location>
</feature>
<evidence type="ECO:0000313" key="17">
    <source>
        <dbReference type="WBParaSite" id="ACRNAN_Path_596.g2226.t1"/>
    </source>
</evidence>
<dbReference type="InterPro" id="IPR001650">
    <property type="entry name" value="Helicase_C-like"/>
</dbReference>
<evidence type="ECO:0000256" key="9">
    <source>
        <dbReference type="ARBA" id="ARBA00034704"/>
    </source>
</evidence>
<dbReference type="Gene3D" id="3.40.50.300">
    <property type="entry name" value="P-loop containing nucleotide triphosphate hydrolases"/>
    <property type="match status" value="2"/>
</dbReference>
<evidence type="ECO:0000259" key="14">
    <source>
        <dbReference type="PROSITE" id="PS51192"/>
    </source>
</evidence>
<evidence type="ECO:0000256" key="7">
    <source>
        <dbReference type="ARBA" id="ARBA00023175"/>
    </source>
</evidence>
<evidence type="ECO:0000256" key="12">
    <source>
        <dbReference type="SAM" id="MobiDB-lite"/>
    </source>
</evidence>
<dbReference type="GO" id="GO:0007052">
    <property type="term" value="P:mitotic spindle organization"/>
    <property type="evidence" value="ECO:0007669"/>
    <property type="project" value="TreeGrafter"/>
</dbReference>
<feature type="compositionally biased region" description="Polar residues" evidence="12">
    <location>
        <begin position="1041"/>
        <end position="1051"/>
    </location>
</feature>
<dbReference type="GO" id="GO:0051231">
    <property type="term" value="P:spindle elongation"/>
    <property type="evidence" value="ECO:0007669"/>
    <property type="project" value="TreeGrafter"/>
</dbReference>
<dbReference type="Pfam" id="PF25764">
    <property type="entry name" value="KIF21A_4th"/>
    <property type="match status" value="1"/>
</dbReference>
<dbReference type="SUPFAM" id="SSF52540">
    <property type="entry name" value="P-loop containing nucleoside triphosphate hydrolases"/>
    <property type="match status" value="3"/>
</dbReference>
<dbReference type="InterPro" id="IPR027417">
    <property type="entry name" value="P-loop_NTPase"/>
</dbReference>
<dbReference type="Pfam" id="PF00270">
    <property type="entry name" value="DEAD"/>
    <property type="match status" value="1"/>
</dbReference>
<evidence type="ECO:0000259" key="13">
    <source>
        <dbReference type="PROSITE" id="PS50067"/>
    </source>
</evidence>
<proteinExistence type="inferred from homology"/>
<dbReference type="PROSITE" id="PS51192">
    <property type="entry name" value="HELICASE_ATP_BIND_1"/>
    <property type="match status" value="1"/>
</dbReference>
<dbReference type="GO" id="GO:0003777">
    <property type="term" value="F:microtubule motor activity"/>
    <property type="evidence" value="ECO:0007669"/>
    <property type="project" value="InterPro"/>
</dbReference>
<evidence type="ECO:0000256" key="3">
    <source>
        <dbReference type="ARBA" id="ARBA00022701"/>
    </source>
</evidence>
<dbReference type="GO" id="GO:0005874">
    <property type="term" value="C:microtubule"/>
    <property type="evidence" value="ECO:0007669"/>
    <property type="project" value="UniProtKB-KW"/>
</dbReference>
<dbReference type="PROSITE" id="PS51194">
    <property type="entry name" value="HELICASE_CTER"/>
    <property type="match status" value="1"/>
</dbReference>
<keyword evidence="3" id="KW-0493">Microtubule</keyword>
<feature type="binding site" evidence="10">
    <location>
        <begin position="84"/>
        <end position="91"/>
    </location>
    <ligand>
        <name>ATP</name>
        <dbReference type="ChEBI" id="CHEBI:30616"/>
    </ligand>
</feature>
<feature type="coiled-coil region" evidence="11">
    <location>
        <begin position="828"/>
        <end position="877"/>
    </location>
</feature>
<evidence type="ECO:0000256" key="6">
    <source>
        <dbReference type="ARBA" id="ARBA00023054"/>
    </source>
</evidence>
<dbReference type="Proteomes" id="UP000887540">
    <property type="component" value="Unplaced"/>
</dbReference>
<dbReference type="InterPro" id="IPR036961">
    <property type="entry name" value="Kinesin_motor_dom_sf"/>
</dbReference>
<feature type="compositionally biased region" description="Basic and acidic residues" evidence="12">
    <location>
        <begin position="1004"/>
        <end position="1020"/>
    </location>
</feature>
<feature type="region of interest" description="Disordered" evidence="12">
    <location>
        <begin position="741"/>
        <end position="763"/>
    </location>
</feature>
<dbReference type="Gene3D" id="3.40.850.10">
    <property type="entry name" value="Kinesin motor domain"/>
    <property type="match status" value="1"/>
</dbReference>
<comment type="similarity">
    <text evidence="9">Belongs to the TRAFAC class myosin-kinesin ATPase superfamily. Kinesin family. KIN-5/BimC subfamily.</text>
</comment>
<evidence type="ECO:0000313" key="16">
    <source>
        <dbReference type="Proteomes" id="UP000887540"/>
    </source>
</evidence>
<evidence type="ECO:0000259" key="15">
    <source>
        <dbReference type="PROSITE" id="PS51194"/>
    </source>
</evidence>
<dbReference type="CDD" id="cd18795">
    <property type="entry name" value="SF2_C_Ski2"/>
    <property type="match status" value="1"/>
</dbReference>
<accession>A0A914C8P7</accession>
<dbReference type="FunFam" id="3.40.850.10:FF:000019">
    <property type="entry name" value="Kinesin-like protein KIN-5D"/>
    <property type="match status" value="1"/>
</dbReference>
<dbReference type="InterPro" id="IPR014001">
    <property type="entry name" value="Helicase_ATP-bd"/>
</dbReference>
<dbReference type="SMART" id="SM00129">
    <property type="entry name" value="KISc"/>
    <property type="match status" value="1"/>
</dbReference>
<evidence type="ECO:0000256" key="8">
    <source>
        <dbReference type="ARBA" id="ARBA00023212"/>
    </source>
</evidence>
<dbReference type="PROSITE" id="PS00411">
    <property type="entry name" value="KINESIN_MOTOR_1"/>
    <property type="match status" value="1"/>
</dbReference>
<dbReference type="Pfam" id="PF00225">
    <property type="entry name" value="Kinesin"/>
    <property type="match status" value="1"/>
</dbReference>
<dbReference type="GO" id="GO:0005875">
    <property type="term" value="C:microtubule associated complex"/>
    <property type="evidence" value="ECO:0007669"/>
    <property type="project" value="TreeGrafter"/>
</dbReference>
<feature type="domain" description="Kinesin motor" evidence="13">
    <location>
        <begin position="6"/>
        <end position="331"/>
    </location>
</feature>
<evidence type="ECO:0000256" key="5">
    <source>
        <dbReference type="ARBA" id="ARBA00022840"/>
    </source>
</evidence>
<feature type="domain" description="Helicase C-terminal" evidence="15">
    <location>
        <begin position="1245"/>
        <end position="1407"/>
    </location>
</feature>
<comment type="subcellular location">
    <subcellularLocation>
        <location evidence="1">Cytoplasm</location>
        <location evidence="1">Cytoskeleton</location>
    </subcellularLocation>
</comment>
<protein>
    <submittedName>
        <fullName evidence="17">Uncharacterized protein</fullName>
    </submittedName>
</protein>
<evidence type="ECO:0000256" key="11">
    <source>
        <dbReference type="SAM" id="Coils"/>
    </source>
</evidence>
<dbReference type="InterPro" id="IPR001752">
    <property type="entry name" value="Kinesin_motor_dom"/>
</dbReference>
<name>A0A914C8P7_9BILA</name>
<keyword evidence="6 11" id="KW-0175">Coiled coil</keyword>
<keyword evidence="4 10" id="KW-0547">Nucleotide-binding</keyword>
<dbReference type="GO" id="GO:0007018">
    <property type="term" value="P:microtubule-based movement"/>
    <property type="evidence" value="ECO:0007669"/>
    <property type="project" value="InterPro"/>
</dbReference>
<keyword evidence="5 10" id="KW-0067">ATP-binding</keyword>
<dbReference type="GO" id="GO:0003676">
    <property type="term" value="F:nucleic acid binding"/>
    <property type="evidence" value="ECO:0007669"/>
    <property type="project" value="InterPro"/>
</dbReference>
<dbReference type="InterPro" id="IPR011545">
    <property type="entry name" value="DEAD/DEAH_box_helicase_dom"/>
</dbReference>
<dbReference type="GO" id="GO:0008017">
    <property type="term" value="F:microtubule binding"/>
    <property type="evidence" value="ECO:0007669"/>
    <property type="project" value="InterPro"/>
</dbReference>
<dbReference type="PANTHER" id="PTHR47969:SF15">
    <property type="entry name" value="CHROMOSOME-ASSOCIATED KINESIN KIF4A-RELATED"/>
    <property type="match status" value="1"/>
</dbReference>
<keyword evidence="16" id="KW-1185">Reference proteome</keyword>
<keyword evidence="2" id="KW-0963">Cytoplasm</keyword>
<evidence type="ECO:0000256" key="1">
    <source>
        <dbReference type="ARBA" id="ARBA00004245"/>
    </source>
</evidence>
<evidence type="ECO:0000256" key="4">
    <source>
        <dbReference type="ARBA" id="ARBA00022741"/>
    </source>
</evidence>
<dbReference type="SMART" id="SM00490">
    <property type="entry name" value="HELICc"/>
    <property type="match status" value="1"/>
</dbReference>
<dbReference type="InterPro" id="IPR027640">
    <property type="entry name" value="Kinesin-like_fam"/>
</dbReference>
<evidence type="ECO:0000256" key="2">
    <source>
        <dbReference type="ARBA" id="ARBA00022490"/>
    </source>
</evidence>
<feature type="region of interest" description="Disordered" evidence="12">
    <location>
        <begin position="992"/>
        <end position="1051"/>
    </location>
</feature>
<feature type="compositionally biased region" description="Basic and acidic residues" evidence="12">
    <location>
        <begin position="743"/>
        <end position="763"/>
    </location>
</feature>
<dbReference type="GO" id="GO:0005524">
    <property type="term" value="F:ATP binding"/>
    <property type="evidence" value="ECO:0007669"/>
    <property type="project" value="UniProtKB-UniRule"/>
</dbReference>
<dbReference type="PRINTS" id="PR00380">
    <property type="entry name" value="KINESINHEAVY"/>
</dbReference>
<evidence type="ECO:0000256" key="10">
    <source>
        <dbReference type="PROSITE-ProRule" id="PRU00283"/>
    </source>
</evidence>